<feature type="compositionally biased region" description="Low complexity" evidence="1">
    <location>
        <begin position="33"/>
        <end position="44"/>
    </location>
</feature>
<evidence type="ECO:0000313" key="5">
    <source>
        <dbReference type="Proteomes" id="UP000216454"/>
    </source>
</evidence>
<accession>A0A261F1N5</accession>
<dbReference type="RefSeq" id="WP_094690904.1">
    <property type="nucleotide sequence ID" value="NZ_MWWQ01000005.1"/>
</dbReference>
<sequence length="399" mass="40163">MALSHHDSKNVSDADPAVSGGTGSDKAKPSRQSKASNTAASAASTASRNVKVAEAVGVALGILIVAAIVAVLVFLASRSSGSEAQTGYSSDWSTPSDAPSDGSSAALERLGATYQLDGSNGTADFGSDQTISWSVASNGGKTVLQYTNSMGVPIKSFSVTYTLKSSGSSSDVKAVLDSITGGFTGDIDDSELSTWKIGCSGSSYSLSGANGETSACVLGGYQLTDASQLSAFRPVSLSLVAVDATAGSIDDYAYSFTSNSATVTTDSTIGGWPGDTMSARIPEPTGQVYYDVRETDEGMSFSILETGTSTVYDSYVSQCTDMGWVVESSSDGSTSFASKDGYTLTVASNSGASSVDVLLLSDTAQSADASSSTDSSSDSDAASDTESGAGDSASSSSAQ</sequence>
<feature type="compositionally biased region" description="Basic and acidic residues" evidence="1">
    <location>
        <begin position="1"/>
        <end position="12"/>
    </location>
</feature>
<dbReference type="Pfam" id="PF20234">
    <property type="entry name" value="DUF6591"/>
    <property type="match status" value="1"/>
</dbReference>
<dbReference type="Proteomes" id="UP000216454">
    <property type="component" value="Unassembled WGS sequence"/>
</dbReference>
<gene>
    <name evidence="4" type="ORF">PSSU_0616</name>
</gene>
<feature type="compositionally biased region" description="Polar residues" evidence="1">
    <location>
        <begin position="82"/>
        <end position="92"/>
    </location>
</feature>
<feature type="region of interest" description="Disordered" evidence="1">
    <location>
        <begin position="82"/>
        <end position="104"/>
    </location>
</feature>
<keyword evidence="2" id="KW-0812">Transmembrane</keyword>
<organism evidence="4 5">
    <name type="scientific">Pseudoscardovia suis</name>
    <dbReference type="NCBI Taxonomy" id="987063"/>
    <lineage>
        <taxon>Bacteria</taxon>
        <taxon>Bacillati</taxon>
        <taxon>Actinomycetota</taxon>
        <taxon>Actinomycetes</taxon>
        <taxon>Bifidobacteriales</taxon>
        <taxon>Bifidobacteriaceae</taxon>
        <taxon>Pseudoscardovia</taxon>
    </lineage>
</organism>
<reference evidence="4 5" key="1">
    <citation type="journal article" date="2017" name="BMC Genomics">
        <title>Comparative genomic and phylogenomic analyses of the Bifidobacteriaceae family.</title>
        <authorList>
            <person name="Lugli G.A."/>
            <person name="Milani C."/>
            <person name="Turroni F."/>
            <person name="Duranti S."/>
            <person name="Mancabelli L."/>
            <person name="Mangifesta M."/>
            <person name="Ferrario C."/>
            <person name="Modesto M."/>
            <person name="Mattarelli P."/>
            <person name="Jiri K."/>
            <person name="van Sinderen D."/>
            <person name="Ventura M."/>
        </authorList>
    </citation>
    <scope>NUCLEOTIDE SEQUENCE [LARGE SCALE GENOMIC DNA]</scope>
    <source>
        <strain evidence="4 5">DSM 24744</strain>
    </source>
</reference>
<protein>
    <recommendedName>
        <fullName evidence="3">DUF6591 domain-containing protein</fullName>
    </recommendedName>
</protein>
<feature type="region of interest" description="Disordered" evidence="1">
    <location>
        <begin position="1"/>
        <end position="44"/>
    </location>
</feature>
<comment type="caution">
    <text evidence="4">The sequence shown here is derived from an EMBL/GenBank/DDBJ whole genome shotgun (WGS) entry which is preliminary data.</text>
</comment>
<evidence type="ECO:0000313" key="4">
    <source>
        <dbReference type="EMBL" id="OZG52998.1"/>
    </source>
</evidence>
<dbReference type="OrthoDB" id="3243406at2"/>
<dbReference type="EMBL" id="MWWQ01000005">
    <property type="protein sequence ID" value="OZG52998.1"/>
    <property type="molecule type" value="Genomic_DNA"/>
</dbReference>
<evidence type="ECO:0000256" key="1">
    <source>
        <dbReference type="SAM" id="MobiDB-lite"/>
    </source>
</evidence>
<proteinExistence type="predicted"/>
<feature type="region of interest" description="Disordered" evidence="1">
    <location>
        <begin position="363"/>
        <end position="399"/>
    </location>
</feature>
<keyword evidence="2" id="KW-1133">Transmembrane helix</keyword>
<keyword evidence="5" id="KW-1185">Reference proteome</keyword>
<dbReference type="AlphaFoldDB" id="A0A261F1N5"/>
<keyword evidence="2" id="KW-0472">Membrane</keyword>
<evidence type="ECO:0000259" key="3">
    <source>
        <dbReference type="Pfam" id="PF20234"/>
    </source>
</evidence>
<feature type="domain" description="DUF6591" evidence="3">
    <location>
        <begin position="271"/>
        <end position="395"/>
    </location>
</feature>
<evidence type="ECO:0000256" key="2">
    <source>
        <dbReference type="SAM" id="Phobius"/>
    </source>
</evidence>
<name>A0A261F1N5_9BIFI</name>
<dbReference type="InterPro" id="IPR046526">
    <property type="entry name" value="DUF6591"/>
</dbReference>
<feature type="transmembrane region" description="Helical" evidence="2">
    <location>
        <begin position="55"/>
        <end position="76"/>
    </location>
</feature>
<feature type="compositionally biased region" description="Low complexity" evidence="1">
    <location>
        <begin position="93"/>
        <end position="104"/>
    </location>
</feature>